<gene>
    <name evidence="2" type="ORF">FEQUK3_LOCUS4008</name>
</gene>
<reference evidence="2" key="1">
    <citation type="submission" date="2021-05" db="EMBL/GenBank/DDBJ databases">
        <authorList>
            <person name="Khan N."/>
        </authorList>
    </citation>
    <scope>NUCLEOTIDE SEQUENCE</scope>
</reference>
<accession>A0A8J2NH38</accession>
<sequence>MPSSRQEDTRGHRVRFVESTTEQSDSIQDWISDVGLAISGLPHPAALTGKSFESEFEELMTKYEVLKNMLDDIEDKMAVLFYQRQRDIETSSSSSSSSSSKGKTSDELQRAGLRASEGNVKRNPSTEYSDYNSYHGDHETKTKAKSRKAKKPKTVEEQNIHINKILMRESMSR</sequence>
<comment type="caution">
    <text evidence="2">The sequence shown here is derived from an EMBL/GenBank/DDBJ whole genome shotgun (WGS) entry which is preliminary data.</text>
</comment>
<feature type="compositionally biased region" description="Low complexity" evidence="1">
    <location>
        <begin position="91"/>
        <end position="100"/>
    </location>
</feature>
<protein>
    <submittedName>
        <fullName evidence="2">Uncharacterized protein</fullName>
    </submittedName>
</protein>
<evidence type="ECO:0000313" key="2">
    <source>
        <dbReference type="EMBL" id="CAG7558279.1"/>
    </source>
</evidence>
<dbReference type="AlphaFoldDB" id="A0A8J2NH38"/>
<organism evidence="2 3">
    <name type="scientific">Fusarium equiseti</name>
    <name type="common">Fusarium scirpi</name>
    <dbReference type="NCBI Taxonomy" id="61235"/>
    <lineage>
        <taxon>Eukaryota</taxon>
        <taxon>Fungi</taxon>
        <taxon>Dikarya</taxon>
        <taxon>Ascomycota</taxon>
        <taxon>Pezizomycotina</taxon>
        <taxon>Sordariomycetes</taxon>
        <taxon>Hypocreomycetidae</taxon>
        <taxon>Hypocreales</taxon>
        <taxon>Nectriaceae</taxon>
        <taxon>Fusarium</taxon>
        <taxon>Fusarium incarnatum-equiseti species complex</taxon>
    </lineage>
</organism>
<evidence type="ECO:0000313" key="3">
    <source>
        <dbReference type="Proteomes" id="UP000693738"/>
    </source>
</evidence>
<feature type="compositionally biased region" description="Basic and acidic residues" evidence="1">
    <location>
        <begin position="1"/>
        <end position="11"/>
    </location>
</feature>
<feature type="compositionally biased region" description="Polar residues" evidence="1">
    <location>
        <begin position="122"/>
        <end position="132"/>
    </location>
</feature>
<feature type="compositionally biased region" description="Basic residues" evidence="1">
    <location>
        <begin position="143"/>
        <end position="152"/>
    </location>
</feature>
<name>A0A8J2NH38_FUSEQ</name>
<feature type="region of interest" description="Disordered" evidence="1">
    <location>
        <begin position="1"/>
        <end position="23"/>
    </location>
</feature>
<dbReference type="Proteomes" id="UP000693738">
    <property type="component" value="Unassembled WGS sequence"/>
</dbReference>
<dbReference type="EMBL" id="CAJSTJ010000123">
    <property type="protein sequence ID" value="CAG7558279.1"/>
    <property type="molecule type" value="Genomic_DNA"/>
</dbReference>
<proteinExistence type="predicted"/>
<feature type="region of interest" description="Disordered" evidence="1">
    <location>
        <begin position="86"/>
        <end position="173"/>
    </location>
</feature>
<evidence type="ECO:0000256" key="1">
    <source>
        <dbReference type="SAM" id="MobiDB-lite"/>
    </source>
</evidence>